<sequence>MLKRFLGLAALFAVGAAIATVGALSHRAYPNIGVALVILVTFTGAVFSRAWKDWSGLALYSSGWAVTVFLLAQRGPGGSVLIVEDALGLVFLLGSTAMIVLVALIPSFLLKGREDVA</sequence>
<dbReference type="RefSeq" id="WP_313499812.1">
    <property type="nucleotide sequence ID" value="NZ_CP134879.1"/>
</dbReference>
<feature type="signal peptide" evidence="2">
    <location>
        <begin position="1"/>
        <end position="19"/>
    </location>
</feature>
<accession>A0AA96J863</accession>
<keyword evidence="1" id="KW-0472">Membrane</keyword>
<dbReference type="EMBL" id="CP134879">
    <property type="protein sequence ID" value="WNM25110.1"/>
    <property type="molecule type" value="Genomic_DNA"/>
</dbReference>
<feature type="chain" id="PRO_5041647652" evidence="2">
    <location>
        <begin position="20"/>
        <end position="117"/>
    </location>
</feature>
<evidence type="ECO:0000256" key="2">
    <source>
        <dbReference type="SAM" id="SignalP"/>
    </source>
</evidence>
<evidence type="ECO:0000313" key="4">
    <source>
        <dbReference type="Proteomes" id="UP001304125"/>
    </source>
</evidence>
<dbReference type="AlphaFoldDB" id="A0AA96J863"/>
<gene>
    <name evidence="3" type="ORF">RN606_02895</name>
</gene>
<feature type="transmembrane region" description="Helical" evidence="1">
    <location>
        <begin position="54"/>
        <end position="74"/>
    </location>
</feature>
<dbReference type="Pfam" id="PF19608">
    <property type="entry name" value="DUF6113"/>
    <property type="match status" value="1"/>
</dbReference>
<evidence type="ECO:0000256" key="1">
    <source>
        <dbReference type="SAM" id="Phobius"/>
    </source>
</evidence>
<keyword evidence="2" id="KW-0732">Signal</keyword>
<keyword evidence="1" id="KW-0812">Transmembrane</keyword>
<protein>
    <submittedName>
        <fullName evidence="3">DUF6113 family protein</fullName>
    </submittedName>
</protein>
<keyword evidence="4" id="KW-1185">Reference proteome</keyword>
<keyword evidence="1" id="KW-1133">Transmembrane helix</keyword>
<organism evidence="3 4">
    <name type="scientific">Demequina capsici</name>
    <dbReference type="NCBI Taxonomy" id="3075620"/>
    <lineage>
        <taxon>Bacteria</taxon>
        <taxon>Bacillati</taxon>
        <taxon>Actinomycetota</taxon>
        <taxon>Actinomycetes</taxon>
        <taxon>Micrococcales</taxon>
        <taxon>Demequinaceae</taxon>
        <taxon>Demequina</taxon>
    </lineage>
</organism>
<dbReference type="InterPro" id="IPR046095">
    <property type="entry name" value="DUF6113"/>
</dbReference>
<proteinExistence type="predicted"/>
<name>A0AA96J863_9MICO</name>
<dbReference type="Proteomes" id="UP001304125">
    <property type="component" value="Chromosome"/>
</dbReference>
<evidence type="ECO:0000313" key="3">
    <source>
        <dbReference type="EMBL" id="WNM25110.1"/>
    </source>
</evidence>
<reference evidence="3 4" key="1">
    <citation type="submission" date="2023-09" db="EMBL/GenBank/DDBJ databases">
        <title>Demequina sp. a novel bacteria isolated from Capsicum annuum.</title>
        <authorList>
            <person name="Humaira Z."/>
            <person name="Lee J."/>
            <person name="Cho D."/>
        </authorList>
    </citation>
    <scope>NUCLEOTIDE SEQUENCE [LARGE SCALE GENOMIC DNA]</scope>
    <source>
        <strain evidence="3 4">OYTSA14</strain>
    </source>
</reference>
<feature type="transmembrane region" description="Helical" evidence="1">
    <location>
        <begin position="29"/>
        <end position="47"/>
    </location>
</feature>
<feature type="transmembrane region" description="Helical" evidence="1">
    <location>
        <begin position="86"/>
        <end position="110"/>
    </location>
</feature>